<feature type="non-terminal residue" evidence="1">
    <location>
        <position position="251"/>
    </location>
</feature>
<organism evidence="1">
    <name type="scientific">marine sediment metagenome</name>
    <dbReference type="NCBI Taxonomy" id="412755"/>
    <lineage>
        <taxon>unclassified sequences</taxon>
        <taxon>metagenomes</taxon>
        <taxon>ecological metagenomes</taxon>
    </lineage>
</organism>
<dbReference type="AlphaFoldDB" id="X0USQ8"/>
<protein>
    <submittedName>
        <fullName evidence="1">Uncharacterized protein</fullName>
    </submittedName>
</protein>
<proteinExistence type="predicted"/>
<evidence type="ECO:0000313" key="1">
    <source>
        <dbReference type="EMBL" id="GAG08884.1"/>
    </source>
</evidence>
<name>X0USQ8_9ZZZZ</name>
<comment type="caution">
    <text evidence="1">The sequence shown here is derived from an EMBL/GenBank/DDBJ whole genome shotgun (WGS) entry which is preliminary data.</text>
</comment>
<gene>
    <name evidence="1" type="ORF">S01H1_33157</name>
</gene>
<sequence>MSTPKPKLSDLWTPAESIEYPTRWSVGLWGPAGGGKSHVIVNSCPGPLFIANFDRDISALVKKSGRKDVYVANLHTEGLVLTDKRAEELIQRFQAAIDEVITMTEGTFALDGGSALHHILEQLELARLNASQHKRGKEIYERLPALHRGAINAQINAMLASVSNSPVNFAITHQQREIWDETGKPTGTFEPRENSQIAYGVDMEVRIFSAMRSAGRDPKTKKPIAASRGFYGRVTLCKHNTSAEDTKIENP</sequence>
<reference evidence="1" key="1">
    <citation type="journal article" date="2014" name="Front. Microbiol.">
        <title>High frequency of phylogenetically diverse reductive dehalogenase-homologous genes in deep subseafloor sedimentary metagenomes.</title>
        <authorList>
            <person name="Kawai M."/>
            <person name="Futagami T."/>
            <person name="Toyoda A."/>
            <person name="Takaki Y."/>
            <person name="Nishi S."/>
            <person name="Hori S."/>
            <person name="Arai W."/>
            <person name="Tsubouchi T."/>
            <person name="Morono Y."/>
            <person name="Uchiyama I."/>
            <person name="Ito T."/>
            <person name="Fujiyama A."/>
            <person name="Inagaki F."/>
            <person name="Takami H."/>
        </authorList>
    </citation>
    <scope>NUCLEOTIDE SEQUENCE</scope>
    <source>
        <strain evidence="1">Expedition CK06-06</strain>
    </source>
</reference>
<dbReference type="EMBL" id="BARS01020574">
    <property type="protein sequence ID" value="GAG08884.1"/>
    <property type="molecule type" value="Genomic_DNA"/>
</dbReference>
<accession>X0USQ8</accession>